<protein>
    <submittedName>
        <fullName evidence="2">Uncharacterized protein</fullName>
    </submittedName>
</protein>
<reference evidence="3" key="1">
    <citation type="submission" date="2016-06" db="EMBL/GenBank/DDBJ databases">
        <authorList>
            <person name="Sutton G."/>
            <person name="Brinkac L."/>
            <person name="Sanka R."/>
            <person name="Adams M."/>
            <person name="Lau E."/>
            <person name="Mehaffy C."/>
            <person name="Tameris M."/>
            <person name="Hatherill M."/>
            <person name="Hanekom W."/>
            <person name="Mahomed H."/>
            <person name="Mcshane H."/>
        </authorList>
    </citation>
    <scope>NUCLEOTIDE SEQUENCE [LARGE SCALE GENOMIC DNA]</scope>
    <source>
        <strain evidence="3">852002-51209_SCH5440388</strain>
    </source>
</reference>
<evidence type="ECO:0000313" key="3">
    <source>
        <dbReference type="Proteomes" id="UP000093902"/>
    </source>
</evidence>
<dbReference type="AlphaFoldDB" id="A0A1A0QZI2"/>
<keyword evidence="1" id="KW-0732">Signal</keyword>
<feature type="signal peptide" evidence="1">
    <location>
        <begin position="1"/>
        <end position="23"/>
    </location>
</feature>
<proteinExistence type="predicted"/>
<evidence type="ECO:0000256" key="1">
    <source>
        <dbReference type="SAM" id="SignalP"/>
    </source>
</evidence>
<sequence length="194" mass="21657">MRVAACVATLVACAVMNTPSAAADPPRYNDAPPPPLPDVVLTAGDWQPQFPFPFDKLRSHITEADINAEREMCQWFPQYHQLKDQIEDLNNLVIRNNGRFDAPGVSAYADAVTVNIDKSVAFLTPRVQALTKDQDHAGDISFPLYQGESFYRLWEQLSNVSNGIKARQPTWFVGPSFQHAQRFGSKINRSHVCG</sequence>
<dbReference type="RefSeq" id="WP_064934279.1">
    <property type="nucleotide sequence ID" value="NZ_LZSO01000031.1"/>
</dbReference>
<dbReference type="EMBL" id="LZSO01000031">
    <property type="protein sequence ID" value="OBB27328.1"/>
    <property type="molecule type" value="Genomic_DNA"/>
</dbReference>
<organism evidence="2 3">
    <name type="scientific">Mycolicibacterium peregrinum</name>
    <name type="common">Mycobacterium peregrinum</name>
    <dbReference type="NCBI Taxonomy" id="43304"/>
    <lineage>
        <taxon>Bacteria</taxon>
        <taxon>Bacillati</taxon>
        <taxon>Actinomycetota</taxon>
        <taxon>Actinomycetes</taxon>
        <taxon>Mycobacteriales</taxon>
        <taxon>Mycobacteriaceae</taxon>
        <taxon>Mycolicibacterium</taxon>
    </lineage>
</organism>
<feature type="chain" id="PRO_5008297148" evidence="1">
    <location>
        <begin position="24"/>
        <end position="194"/>
    </location>
</feature>
<dbReference type="Proteomes" id="UP000093902">
    <property type="component" value="Unassembled WGS sequence"/>
</dbReference>
<name>A0A1A0QZI2_MYCPR</name>
<accession>A0A1A0QZI2</accession>
<evidence type="ECO:0000313" key="2">
    <source>
        <dbReference type="EMBL" id="OBB27328.1"/>
    </source>
</evidence>
<dbReference type="OrthoDB" id="4620890at2"/>
<gene>
    <name evidence="2" type="ORF">A5792_25490</name>
</gene>
<comment type="caution">
    <text evidence="2">The sequence shown here is derived from an EMBL/GenBank/DDBJ whole genome shotgun (WGS) entry which is preliminary data.</text>
</comment>